<dbReference type="OrthoDB" id="7432963at2759"/>
<reference evidence="4" key="1">
    <citation type="submission" date="2025-08" db="UniProtKB">
        <authorList>
            <consortium name="RefSeq"/>
        </authorList>
    </citation>
    <scope>IDENTIFICATION</scope>
    <source>
        <tissue evidence="4">Whole larval tissue</tissue>
    </source>
</reference>
<evidence type="ECO:0000313" key="3">
    <source>
        <dbReference type="Proteomes" id="UP000829999"/>
    </source>
</evidence>
<keyword evidence="3" id="KW-1185">Reference proteome</keyword>
<feature type="compositionally biased region" description="Basic and acidic residues" evidence="1">
    <location>
        <begin position="66"/>
        <end position="82"/>
    </location>
</feature>
<dbReference type="AlphaFoldDB" id="A0A9R0DDY7"/>
<dbReference type="GeneID" id="118275727"/>
<sequence length="665" mass="77791">MRYFYLTILILSIGTVQAGLFLNLKDDVLAIWEERHAQSKTTGVTKEKRTFRRYLFKTSNNTKLHKNNDIGRARNKRDKENLTDVETTKDKHNNLDAAMAPVFRTEIDNQIELSPKDNKISHNKTVILKTRALKKYTKHTASKDSPHRLAVTMGTTPFSNNSKMYAAKAKFKTRKDKNLTNVLKKEKHSKFNFTKHHFEISSGRNKSNTLKKKGVTKVFSKVTRKLKQDTNSTLTKNENKIKSEGIFREDFKDIHVSKFHNISLEHNNTALMKGRLLEKFMDAKRHNVTQKHKNRDNTLEFRGHTSENESESLSFSSNMDKITWMEEFNDHWMQKKFEALNSTLPRGDVANMVAARPWGVPCGDPGRFDMPLGSCTLPGECDPEFRIYRGDHTCGRTSFVCCALIMTNYDFYQALDISLAGSSASTDSTEKKERNAAVVAHKKRKLERYKLKKQRRRRKRLIKKNIKSIIVAFKKILNFAYRNKTSESKKRSQKLLKLIKHMKKEFTKDRTALIKIHQYDMLKMDDQLEAKLNQLRPLHTDFMTNDTFRKIVMNEKIDKEKLKQFLRLQPMKAFMNFLIGKANENTKLAPIKRANKRKSKKRDLRKRRFQKRNSRKRISKKRINTHDKRRSGIDLNLALDEGEQDLVNVKPPNVDYDIEYGVLYY</sequence>
<evidence type="ECO:0000313" key="4">
    <source>
        <dbReference type="RefSeq" id="XP_035449687.2"/>
    </source>
</evidence>
<evidence type="ECO:0000256" key="2">
    <source>
        <dbReference type="SAM" id="SignalP"/>
    </source>
</evidence>
<accession>A0A9R0DDY7</accession>
<organism evidence="3 4">
    <name type="scientific">Spodoptera frugiperda</name>
    <name type="common">Fall armyworm</name>
    <dbReference type="NCBI Taxonomy" id="7108"/>
    <lineage>
        <taxon>Eukaryota</taxon>
        <taxon>Metazoa</taxon>
        <taxon>Ecdysozoa</taxon>
        <taxon>Arthropoda</taxon>
        <taxon>Hexapoda</taxon>
        <taxon>Insecta</taxon>
        <taxon>Pterygota</taxon>
        <taxon>Neoptera</taxon>
        <taxon>Endopterygota</taxon>
        <taxon>Lepidoptera</taxon>
        <taxon>Glossata</taxon>
        <taxon>Ditrysia</taxon>
        <taxon>Noctuoidea</taxon>
        <taxon>Noctuidae</taxon>
        <taxon>Amphipyrinae</taxon>
        <taxon>Spodoptera</taxon>
    </lineage>
</organism>
<dbReference type="Proteomes" id="UP000829999">
    <property type="component" value="Chromosome 8"/>
</dbReference>
<feature type="chain" id="PRO_5040240278" evidence="2">
    <location>
        <begin position="19"/>
        <end position="665"/>
    </location>
</feature>
<feature type="region of interest" description="Disordered" evidence="1">
    <location>
        <begin position="289"/>
        <end position="312"/>
    </location>
</feature>
<proteinExistence type="predicted"/>
<feature type="signal peptide" evidence="2">
    <location>
        <begin position="1"/>
        <end position="18"/>
    </location>
</feature>
<feature type="region of interest" description="Disordered" evidence="1">
    <location>
        <begin position="63"/>
        <end position="82"/>
    </location>
</feature>
<feature type="region of interest" description="Disordered" evidence="1">
    <location>
        <begin position="592"/>
        <end position="626"/>
    </location>
</feature>
<gene>
    <name evidence="4" type="primary">LOC118275727</name>
</gene>
<evidence type="ECO:0000256" key="1">
    <source>
        <dbReference type="SAM" id="MobiDB-lite"/>
    </source>
</evidence>
<name>A0A9R0DDY7_SPOFR</name>
<feature type="compositionally biased region" description="Basic residues" evidence="1">
    <location>
        <begin position="593"/>
        <end position="623"/>
    </location>
</feature>
<keyword evidence="2" id="KW-0732">Signal</keyword>
<dbReference type="RefSeq" id="XP_035449687.2">
    <property type="nucleotide sequence ID" value="XM_035593794.2"/>
</dbReference>
<feature type="compositionally biased region" description="Basic and acidic residues" evidence="1">
    <location>
        <begin position="295"/>
        <end position="307"/>
    </location>
</feature>
<protein>
    <submittedName>
        <fullName evidence="4">Uncharacterized protein LOC118275727</fullName>
    </submittedName>
</protein>